<comment type="caution">
    <text evidence="1">The sequence shown here is derived from an EMBL/GenBank/DDBJ whole genome shotgun (WGS) entry which is preliminary data.</text>
</comment>
<evidence type="ECO:0000313" key="1">
    <source>
        <dbReference type="EMBL" id="KAJ3663795.1"/>
    </source>
</evidence>
<organism evidence="1 2">
    <name type="scientific">Zophobas morio</name>
    <dbReference type="NCBI Taxonomy" id="2755281"/>
    <lineage>
        <taxon>Eukaryota</taxon>
        <taxon>Metazoa</taxon>
        <taxon>Ecdysozoa</taxon>
        <taxon>Arthropoda</taxon>
        <taxon>Hexapoda</taxon>
        <taxon>Insecta</taxon>
        <taxon>Pterygota</taxon>
        <taxon>Neoptera</taxon>
        <taxon>Endopterygota</taxon>
        <taxon>Coleoptera</taxon>
        <taxon>Polyphaga</taxon>
        <taxon>Cucujiformia</taxon>
        <taxon>Tenebrionidae</taxon>
        <taxon>Zophobas</taxon>
    </lineage>
</organism>
<reference evidence="1" key="1">
    <citation type="journal article" date="2023" name="G3 (Bethesda)">
        <title>Whole genome assemblies of Zophobas morio and Tenebrio molitor.</title>
        <authorList>
            <person name="Kaur S."/>
            <person name="Stinson S.A."/>
            <person name="diCenzo G.C."/>
        </authorList>
    </citation>
    <scope>NUCLEOTIDE SEQUENCE</scope>
    <source>
        <strain evidence="1">QUZm001</strain>
    </source>
</reference>
<proteinExistence type="predicted"/>
<sequence length="139" mass="16096">MRIAVEVVFVTGIFGGFFGDYIFALPVERHVIANGQGKSDDEMYRSYVSISNDRASNNNEVDVLSRVQQVYIDTPTTTVGKNGKQPKTTKAYLLVKTLRQRNKRYVSYLTLCHFKICNMGRKRTTRYFHMIRRQDDNES</sequence>
<evidence type="ECO:0000313" key="2">
    <source>
        <dbReference type="Proteomes" id="UP001168821"/>
    </source>
</evidence>
<gene>
    <name evidence="1" type="ORF">Zmor_008020</name>
</gene>
<name>A0AA38IVC9_9CUCU</name>
<dbReference type="AlphaFoldDB" id="A0AA38IVC9"/>
<dbReference type="EMBL" id="JALNTZ010000002">
    <property type="protein sequence ID" value="KAJ3663795.1"/>
    <property type="molecule type" value="Genomic_DNA"/>
</dbReference>
<keyword evidence="2" id="KW-1185">Reference proteome</keyword>
<protein>
    <submittedName>
        <fullName evidence="1">Uncharacterized protein</fullName>
    </submittedName>
</protein>
<dbReference type="Proteomes" id="UP001168821">
    <property type="component" value="Unassembled WGS sequence"/>
</dbReference>
<accession>A0AA38IVC9</accession>